<proteinExistence type="predicted"/>
<dbReference type="GO" id="GO:0009982">
    <property type="term" value="F:pseudouridine synthase activity"/>
    <property type="evidence" value="ECO:0007669"/>
    <property type="project" value="InterPro"/>
</dbReference>
<dbReference type="InterPro" id="IPR006145">
    <property type="entry name" value="PsdUridine_synth_RsuA/RluA"/>
</dbReference>
<reference evidence="5" key="2">
    <citation type="submission" date="2020-09" db="EMBL/GenBank/DDBJ databases">
        <authorList>
            <person name="Sun Q."/>
            <person name="Sedlacek I."/>
        </authorList>
    </citation>
    <scope>NUCLEOTIDE SEQUENCE</scope>
    <source>
        <strain evidence="5">CCM 8433</strain>
    </source>
</reference>
<protein>
    <recommendedName>
        <fullName evidence="2">RNA pseudouridylate synthase</fullName>
    </recommendedName>
    <alternativeName>
        <fullName evidence="3">RNA-uridine isomerase</fullName>
    </alternativeName>
</protein>
<dbReference type="Gene3D" id="3.30.2350.10">
    <property type="entry name" value="Pseudouridine synthase"/>
    <property type="match status" value="1"/>
</dbReference>
<dbReference type="GO" id="GO:0001522">
    <property type="term" value="P:pseudouridine synthesis"/>
    <property type="evidence" value="ECO:0007669"/>
    <property type="project" value="InterPro"/>
</dbReference>
<evidence type="ECO:0000313" key="5">
    <source>
        <dbReference type="EMBL" id="GGI65389.1"/>
    </source>
</evidence>
<evidence type="ECO:0000313" key="6">
    <source>
        <dbReference type="Proteomes" id="UP000622610"/>
    </source>
</evidence>
<sequence>MKVPILYEDNHLLLVEKPRNIPVQEDSSRDLDLLTGLKQMIKIRDEKPGNVYLGLVHRLDRPVGGTMVFAKTSKAASRLSDMMRRHVIERQYLAVVHGVPKQKKNQLVDYLHKNSQKNQVAVVSSQHPKGKKAILNYQVLASREGFSLLAVQLETGRPHQIRVQLSAMGHAIYGDQKYGQKTSKVGQQIALWAKSLTLDHPIKKEPIYVQAKAPAEYPWNIWKQTK</sequence>
<dbReference type="EMBL" id="BMDT01000003">
    <property type="protein sequence ID" value="GGI65389.1"/>
    <property type="molecule type" value="Genomic_DNA"/>
</dbReference>
<dbReference type="PANTHER" id="PTHR21600">
    <property type="entry name" value="MITOCHONDRIAL RNA PSEUDOURIDINE SYNTHASE"/>
    <property type="match status" value="1"/>
</dbReference>
<dbReference type="CDD" id="cd02869">
    <property type="entry name" value="PseudoU_synth_RluA_like"/>
    <property type="match status" value="1"/>
</dbReference>
<name>A0A917N4U0_9ENTE</name>
<dbReference type="AlphaFoldDB" id="A0A917N4U0"/>
<evidence type="ECO:0000259" key="4">
    <source>
        <dbReference type="Pfam" id="PF00849"/>
    </source>
</evidence>
<dbReference type="Pfam" id="PF00849">
    <property type="entry name" value="PseudoU_synth_2"/>
    <property type="match status" value="1"/>
</dbReference>
<evidence type="ECO:0000256" key="1">
    <source>
        <dbReference type="ARBA" id="ARBA00000073"/>
    </source>
</evidence>
<feature type="domain" description="Pseudouridine synthase RsuA/RluA-like" evidence="4">
    <location>
        <begin position="11"/>
        <end position="167"/>
    </location>
</feature>
<dbReference type="InterPro" id="IPR020103">
    <property type="entry name" value="PsdUridine_synth_cat_dom_sf"/>
</dbReference>
<evidence type="ECO:0000256" key="3">
    <source>
        <dbReference type="ARBA" id="ARBA00033164"/>
    </source>
</evidence>
<dbReference type="SUPFAM" id="SSF55120">
    <property type="entry name" value="Pseudouridine synthase"/>
    <property type="match status" value="1"/>
</dbReference>
<comment type="caution">
    <text evidence="5">The sequence shown here is derived from an EMBL/GenBank/DDBJ whole genome shotgun (WGS) entry which is preliminary data.</text>
</comment>
<evidence type="ECO:0000256" key="2">
    <source>
        <dbReference type="ARBA" id="ARBA00031870"/>
    </source>
</evidence>
<organism evidence="5 6">
    <name type="scientific">Enterococcus alcedinis</name>
    <dbReference type="NCBI Taxonomy" id="1274384"/>
    <lineage>
        <taxon>Bacteria</taxon>
        <taxon>Bacillati</taxon>
        <taxon>Bacillota</taxon>
        <taxon>Bacilli</taxon>
        <taxon>Lactobacillales</taxon>
        <taxon>Enterococcaceae</taxon>
        <taxon>Enterococcus</taxon>
    </lineage>
</organism>
<gene>
    <name evidence="5" type="ORF">GCM10011482_10430</name>
</gene>
<accession>A0A917N4U0</accession>
<dbReference type="GO" id="GO:0140098">
    <property type="term" value="F:catalytic activity, acting on RNA"/>
    <property type="evidence" value="ECO:0007669"/>
    <property type="project" value="UniProtKB-ARBA"/>
</dbReference>
<dbReference type="RefSeq" id="WP_188367227.1">
    <property type="nucleotide sequence ID" value="NZ_BMDT01000003.1"/>
</dbReference>
<keyword evidence="6" id="KW-1185">Reference proteome</keyword>
<comment type="catalytic activity">
    <reaction evidence="1">
        <text>a uridine in RNA = a pseudouridine in RNA</text>
        <dbReference type="Rhea" id="RHEA:48348"/>
        <dbReference type="Rhea" id="RHEA-COMP:12068"/>
        <dbReference type="Rhea" id="RHEA-COMP:12069"/>
        <dbReference type="ChEBI" id="CHEBI:65314"/>
        <dbReference type="ChEBI" id="CHEBI:65315"/>
    </reaction>
</comment>
<dbReference type="GO" id="GO:0006396">
    <property type="term" value="P:RNA processing"/>
    <property type="evidence" value="ECO:0007669"/>
    <property type="project" value="UniProtKB-ARBA"/>
</dbReference>
<dbReference type="InterPro" id="IPR050188">
    <property type="entry name" value="RluA_PseudoU_synthase"/>
</dbReference>
<dbReference type="Proteomes" id="UP000622610">
    <property type="component" value="Unassembled WGS sequence"/>
</dbReference>
<reference evidence="5" key="1">
    <citation type="journal article" date="2014" name="Int. J. Syst. Evol. Microbiol.">
        <title>Complete genome sequence of Corynebacterium casei LMG S-19264T (=DSM 44701T), isolated from a smear-ripened cheese.</title>
        <authorList>
            <consortium name="US DOE Joint Genome Institute (JGI-PGF)"/>
            <person name="Walter F."/>
            <person name="Albersmeier A."/>
            <person name="Kalinowski J."/>
            <person name="Ruckert C."/>
        </authorList>
    </citation>
    <scope>NUCLEOTIDE SEQUENCE</scope>
    <source>
        <strain evidence="5">CCM 8433</strain>
    </source>
</reference>
<dbReference type="GO" id="GO:0003723">
    <property type="term" value="F:RNA binding"/>
    <property type="evidence" value="ECO:0007669"/>
    <property type="project" value="InterPro"/>
</dbReference>